<dbReference type="Gene3D" id="1.25.40.20">
    <property type="entry name" value="Ankyrin repeat-containing domain"/>
    <property type="match status" value="1"/>
</dbReference>
<keyword evidence="4 8" id="KW-0489">Methyltransferase</keyword>
<evidence type="ECO:0000256" key="7">
    <source>
        <dbReference type="ARBA" id="ARBA00023242"/>
    </source>
</evidence>
<name>A0A8K0T6I8_9HYPO</name>
<dbReference type="PANTHER" id="PTHR32379:SF1">
    <property type="entry name" value="GUANIDINOACETATE N-METHYLTRANSFERASE"/>
    <property type="match status" value="1"/>
</dbReference>
<reference evidence="11" key="1">
    <citation type="journal article" date="2021" name="Nat. Commun.">
        <title>Genetic determinants of endophytism in the Arabidopsis root mycobiome.</title>
        <authorList>
            <person name="Mesny F."/>
            <person name="Miyauchi S."/>
            <person name="Thiergart T."/>
            <person name="Pickel B."/>
            <person name="Atanasova L."/>
            <person name="Karlsson M."/>
            <person name="Huettel B."/>
            <person name="Barry K.W."/>
            <person name="Haridas S."/>
            <person name="Chen C."/>
            <person name="Bauer D."/>
            <person name="Andreopoulos W."/>
            <person name="Pangilinan J."/>
            <person name="LaButti K."/>
            <person name="Riley R."/>
            <person name="Lipzen A."/>
            <person name="Clum A."/>
            <person name="Drula E."/>
            <person name="Henrissat B."/>
            <person name="Kohler A."/>
            <person name="Grigoriev I.V."/>
            <person name="Martin F.M."/>
            <person name="Hacquard S."/>
        </authorList>
    </citation>
    <scope>NUCLEOTIDE SEQUENCE</scope>
    <source>
        <strain evidence="11">MPI-CAGE-CH-0235</strain>
    </source>
</reference>
<dbReference type="InterPro" id="IPR017408">
    <property type="entry name" value="Arginine_N-MeTrfase_2"/>
</dbReference>
<comment type="subcellular location">
    <subcellularLocation>
        <location evidence="8">Cytoplasm</location>
    </subcellularLocation>
    <subcellularLocation>
        <location evidence="8">Nucleus</location>
    </subcellularLocation>
</comment>
<gene>
    <name evidence="11" type="ORF">B0I35DRAFT_507379</name>
</gene>
<comment type="subunit">
    <text evidence="2 8">Monomer.</text>
</comment>
<evidence type="ECO:0000256" key="4">
    <source>
        <dbReference type="ARBA" id="ARBA00022603"/>
    </source>
</evidence>
<dbReference type="InterPro" id="IPR051038">
    <property type="entry name" value="RMT2/GAMT_Mtase"/>
</dbReference>
<feature type="compositionally biased region" description="Acidic residues" evidence="9">
    <location>
        <begin position="172"/>
        <end position="181"/>
    </location>
</feature>
<dbReference type="GO" id="GO:0019702">
    <property type="term" value="F:protein arginine N5-methyltransferase activity"/>
    <property type="evidence" value="ECO:0007669"/>
    <property type="project" value="TreeGrafter"/>
</dbReference>
<dbReference type="SUPFAM" id="SSF53335">
    <property type="entry name" value="S-adenosyl-L-methionine-dependent methyltransferases"/>
    <property type="match status" value="1"/>
</dbReference>
<organism evidence="11 12">
    <name type="scientific">Stachybotrys elegans</name>
    <dbReference type="NCBI Taxonomy" id="80388"/>
    <lineage>
        <taxon>Eukaryota</taxon>
        <taxon>Fungi</taxon>
        <taxon>Dikarya</taxon>
        <taxon>Ascomycota</taxon>
        <taxon>Pezizomycotina</taxon>
        <taxon>Sordariomycetes</taxon>
        <taxon>Hypocreomycetidae</taxon>
        <taxon>Hypocreales</taxon>
        <taxon>Stachybotryaceae</taxon>
        <taxon>Stachybotrys</taxon>
    </lineage>
</organism>
<sequence length="431" mass="48450">MASPIDDSLPARVSSDCPEQTRDILYHVWGRDWGSVGLKKFFDDRDKATCQDPKTGETPLHAAIRSCGPANGEDDGEEDGSVEEALEILHELFLSGAIWNDVDNNNETPGCVAWRLGRKSLYNQCVDAGVRAELLFALMDSYEQLSSDNEYEEMAEDEVEVEAEADQKEATEAEQDDDEEAPQLKFVPPSAGEKTVTSDQYLESSLTYDPEKLVDSDRNGVMMAWETDIMKRSVEALIPDAQPGKRILNIGFGMGIIDGMFAELKPSRHHIIEAHPSVLEHLAKPESRFGPSWEKSGPEVGAFEVLPGKWQDVVPKLLQAGEVYDAIYFDTFGEDYSQLRTFFSEWVPGLLEQDGRFSFFNGLGADRRICYDVYTKVVEMHCADAGLDVEWEESDVDMSNLGEEGKGEWEGVRRRYWTLDKYRLPTCTFMG</sequence>
<keyword evidence="7 8" id="KW-0539">Nucleus</keyword>
<dbReference type="EMBL" id="JAGPNK010000001">
    <property type="protein sequence ID" value="KAH7329012.1"/>
    <property type="molecule type" value="Genomic_DNA"/>
</dbReference>
<evidence type="ECO:0000256" key="9">
    <source>
        <dbReference type="SAM" id="MobiDB-lite"/>
    </source>
</evidence>
<accession>A0A8K0T6I8</accession>
<dbReference type="InterPro" id="IPR026480">
    <property type="entry name" value="RMT2_dom"/>
</dbReference>
<feature type="domain" description="RMT2" evidence="10">
    <location>
        <begin position="194"/>
        <end position="431"/>
    </location>
</feature>
<dbReference type="AlphaFoldDB" id="A0A8K0T6I8"/>
<keyword evidence="12" id="KW-1185">Reference proteome</keyword>
<dbReference type="PIRSF" id="PIRSF038148">
    <property type="entry name" value="Arginine_N-mtfrase-2"/>
    <property type="match status" value="1"/>
</dbReference>
<comment type="caution">
    <text evidence="11">The sequence shown here is derived from an EMBL/GenBank/DDBJ whole genome shotgun (WGS) entry which is preliminary data.</text>
</comment>
<evidence type="ECO:0000256" key="2">
    <source>
        <dbReference type="ARBA" id="ARBA00011245"/>
    </source>
</evidence>
<dbReference type="EC" id="2.1.1.-" evidence="8"/>
<proteinExistence type="inferred from homology"/>
<dbReference type="FunFam" id="3.40.50.150:FF:000135">
    <property type="entry name" value="Arginine N-methyltransferase 2"/>
    <property type="match status" value="1"/>
</dbReference>
<keyword evidence="3 8" id="KW-0963">Cytoplasm</keyword>
<dbReference type="GO" id="GO:0005634">
    <property type="term" value="C:nucleus"/>
    <property type="evidence" value="ECO:0007669"/>
    <property type="project" value="UniProtKB-SubCell"/>
</dbReference>
<dbReference type="InterPro" id="IPR029063">
    <property type="entry name" value="SAM-dependent_MTases_sf"/>
</dbReference>
<dbReference type="PANTHER" id="PTHR32379">
    <property type="entry name" value="GUANIDINOACETATE N-METHYLTRANSFERASE"/>
    <property type="match status" value="1"/>
</dbReference>
<feature type="region of interest" description="Disordered" evidence="9">
    <location>
        <begin position="147"/>
        <end position="198"/>
    </location>
</feature>
<evidence type="ECO:0000256" key="3">
    <source>
        <dbReference type="ARBA" id="ARBA00022490"/>
    </source>
</evidence>
<dbReference type="Gene3D" id="3.40.50.150">
    <property type="entry name" value="Vaccinia Virus protein VP39"/>
    <property type="match status" value="1"/>
</dbReference>
<evidence type="ECO:0000313" key="11">
    <source>
        <dbReference type="EMBL" id="KAH7329012.1"/>
    </source>
</evidence>
<dbReference type="GO" id="GO:0005737">
    <property type="term" value="C:cytoplasm"/>
    <property type="evidence" value="ECO:0007669"/>
    <property type="project" value="UniProtKB-SubCell"/>
</dbReference>
<evidence type="ECO:0000256" key="5">
    <source>
        <dbReference type="ARBA" id="ARBA00022679"/>
    </source>
</evidence>
<dbReference type="GO" id="GO:0032259">
    <property type="term" value="P:methylation"/>
    <property type="evidence" value="ECO:0007669"/>
    <property type="project" value="UniProtKB-KW"/>
</dbReference>
<evidence type="ECO:0000256" key="8">
    <source>
        <dbReference type="PIRNR" id="PIRNR038148"/>
    </source>
</evidence>
<comment type="function">
    <text evidence="1 8">S-adenosyl-L-methionine-dependent protein-arginine N-methyltransferase that methylates the delta-nitrogen atom of arginine residues to form N5-methylarginine (type IV) in target proteins. Monomethylates ribosomal protein L12.</text>
</comment>
<protein>
    <recommendedName>
        <fullName evidence="8">Arginine N-methyltransferase 2</fullName>
        <ecNumber evidence="8">2.1.1.-</ecNumber>
    </recommendedName>
</protein>
<evidence type="ECO:0000313" key="12">
    <source>
        <dbReference type="Proteomes" id="UP000813444"/>
    </source>
</evidence>
<dbReference type="Proteomes" id="UP000813444">
    <property type="component" value="Unassembled WGS sequence"/>
</dbReference>
<evidence type="ECO:0000256" key="1">
    <source>
        <dbReference type="ARBA" id="ARBA00002207"/>
    </source>
</evidence>
<feature type="compositionally biased region" description="Acidic residues" evidence="9">
    <location>
        <begin position="149"/>
        <end position="164"/>
    </location>
</feature>
<evidence type="ECO:0000259" key="10">
    <source>
        <dbReference type="PROSITE" id="PS51559"/>
    </source>
</evidence>
<dbReference type="PROSITE" id="PS51559">
    <property type="entry name" value="SAM_RMT2"/>
    <property type="match status" value="1"/>
</dbReference>
<keyword evidence="6" id="KW-0949">S-adenosyl-L-methionine</keyword>
<evidence type="ECO:0000256" key="6">
    <source>
        <dbReference type="ARBA" id="ARBA00022691"/>
    </source>
</evidence>
<keyword evidence="5 8" id="KW-0808">Transferase</keyword>
<dbReference type="OrthoDB" id="19014at2759"/>
<dbReference type="InterPro" id="IPR036770">
    <property type="entry name" value="Ankyrin_rpt-contain_sf"/>
</dbReference>
<comment type="similarity">
    <text evidence="8">Belongs to the class I-like SAM-binding methyltransferase superfamily. RMT2 methyltransferase family.</text>
</comment>